<evidence type="ECO:0000313" key="3">
    <source>
        <dbReference type="EMBL" id="ABJ88499.1"/>
    </source>
</evidence>
<evidence type="ECO:0000256" key="1">
    <source>
        <dbReference type="PROSITE-ProRule" id="PRU00339"/>
    </source>
</evidence>
<dbReference type="InParanoid" id="Q01PC1"/>
<dbReference type="STRING" id="234267.Acid_7591"/>
<protein>
    <submittedName>
        <fullName evidence="3">Tetratricopeptide TPR_2 repeat protein</fullName>
    </submittedName>
</protein>
<dbReference type="SMART" id="SM00028">
    <property type="entry name" value="TPR"/>
    <property type="match status" value="5"/>
</dbReference>
<name>Q01PC1_SOLUE</name>
<organism evidence="3">
    <name type="scientific">Solibacter usitatus (strain Ellin6076)</name>
    <dbReference type="NCBI Taxonomy" id="234267"/>
    <lineage>
        <taxon>Bacteria</taxon>
        <taxon>Pseudomonadati</taxon>
        <taxon>Acidobacteriota</taxon>
        <taxon>Terriglobia</taxon>
        <taxon>Bryobacterales</taxon>
        <taxon>Solibacteraceae</taxon>
        <taxon>Candidatus Solibacter</taxon>
    </lineage>
</organism>
<dbReference type="Pfam" id="PF13432">
    <property type="entry name" value="TPR_16"/>
    <property type="match status" value="1"/>
</dbReference>
<dbReference type="PANTHER" id="PTHR12558:SF13">
    <property type="entry name" value="CELL DIVISION CYCLE PROTEIN 27 HOMOLOG"/>
    <property type="match status" value="1"/>
</dbReference>
<evidence type="ECO:0000256" key="2">
    <source>
        <dbReference type="SAM" id="SignalP"/>
    </source>
</evidence>
<sequence length="271" mass="29706" precursor="true">MTLGSACAIALAFALVAAAQPPAGLAAYARADRMFREHRFQDAMDAVDEALRLNPNLVPALTLRARLAMAANRYDVARQSLERAIAADPQSWYARFLYGFHFYEQNEMPAAIAALEKARDLNAHDPPAALYLGLAYEAVGRADEALQLYRRAIELEEASGALHVETLLTASRLSLLLGRFDDAAGLAQRAAKIDPASRDPHFELARVWLKKAVSAKAISEGEAALGLQHGDTPDRQVHFLLVQAYRAAGEDEQAQRHAEALRKLEGRNRPN</sequence>
<feature type="repeat" description="TPR" evidence="1">
    <location>
        <begin position="126"/>
        <end position="159"/>
    </location>
</feature>
<dbReference type="SUPFAM" id="SSF48452">
    <property type="entry name" value="TPR-like"/>
    <property type="match status" value="2"/>
</dbReference>
<dbReference type="PANTHER" id="PTHR12558">
    <property type="entry name" value="CELL DIVISION CYCLE 16,23,27"/>
    <property type="match status" value="1"/>
</dbReference>
<accession>Q01PC1</accession>
<reference evidence="3" key="1">
    <citation type="submission" date="2006-10" db="EMBL/GenBank/DDBJ databases">
        <title>Complete sequence of Solibacter usitatus Ellin6076.</title>
        <authorList>
            <consortium name="US DOE Joint Genome Institute"/>
            <person name="Copeland A."/>
            <person name="Lucas S."/>
            <person name="Lapidus A."/>
            <person name="Barry K."/>
            <person name="Detter J.C."/>
            <person name="Glavina del Rio T."/>
            <person name="Hammon N."/>
            <person name="Israni S."/>
            <person name="Dalin E."/>
            <person name="Tice H."/>
            <person name="Pitluck S."/>
            <person name="Thompson L.S."/>
            <person name="Brettin T."/>
            <person name="Bruce D."/>
            <person name="Han C."/>
            <person name="Tapia R."/>
            <person name="Gilna P."/>
            <person name="Schmutz J."/>
            <person name="Larimer F."/>
            <person name="Land M."/>
            <person name="Hauser L."/>
            <person name="Kyrpides N."/>
            <person name="Mikhailova N."/>
            <person name="Janssen P.H."/>
            <person name="Kuske C.R."/>
            <person name="Richardson P."/>
        </authorList>
    </citation>
    <scope>NUCLEOTIDE SEQUENCE</scope>
    <source>
        <strain evidence="3">Ellin6076</strain>
    </source>
</reference>
<dbReference type="HOGENOM" id="CLU_1026365_0_0_0"/>
<keyword evidence="1" id="KW-0802">TPR repeat</keyword>
<gene>
    <name evidence="3" type="ordered locus">Acid_7591</name>
</gene>
<keyword evidence="2" id="KW-0732">Signal</keyword>
<proteinExistence type="predicted"/>
<dbReference type="eggNOG" id="COG0457">
    <property type="taxonomic scope" value="Bacteria"/>
</dbReference>
<dbReference type="AlphaFoldDB" id="Q01PC1"/>
<feature type="signal peptide" evidence="2">
    <location>
        <begin position="1"/>
        <end position="19"/>
    </location>
</feature>
<dbReference type="KEGG" id="sus:Acid_7591"/>
<dbReference type="Pfam" id="PF13424">
    <property type="entry name" value="TPR_12"/>
    <property type="match status" value="1"/>
</dbReference>
<dbReference type="EMBL" id="CP000473">
    <property type="protein sequence ID" value="ABJ88499.1"/>
    <property type="molecule type" value="Genomic_DNA"/>
</dbReference>
<dbReference type="InterPro" id="IPR011990">
    <property type="entry name" value="TPR-like_helical_dom_sf"/>
</dbReference>
<dbReference type="Gene3D" id="1.25.40.10">
    <property type="entry name" value="Tetratricopeptide repeat domain"/>
    <property type="match status" value="2"/>
</dbReference>
<feature type="chain" id="PRO_5004162321" evidence="2">
    <location>
        <begin position="20"/>
        <end position="271"/>
    </location>
</feature>
<dbReference type="PROSITE" id="PS50005">
    <property type="entry name" value="TPR"/>
    <property type="match status" value="1"/>
</dbReference>
<dbReference type="InterPro" id="IPR019734">
    <property type="entry name" value="TPR_rpt"/>
</dbReference>
<dbReference type="OrthoDB" id="129494at2"/>